<feature type="compositionally biased region" description="Low complexity" evidence="10">
    <location>
        <begin position="143"/>
        <end position="158"/>
    </location>
</feature>
<keyword evidence="7 9" id="KW-0408">Iron</keyword>
<dbReference type="PRINTS" id="PR00385">
    <property type="entry name" value="P450"/>
</dbReference>
<proteinExistence type="inferred from homology"/>
<keyword evidence="12" id="KW-1185">Reference proteome</keyword>
<dbReference type="InterPro" id="IPR036396">
    <property type="entry name" value="Cyt_P450_sf"/>
</dbReference>
<feature type="region of interest" description="Disordered" evidence="10">
    <location>
        <begin position="1"/>
        <end position="33"/>
    </location>
</feature>
<feature type="compositionally biased region" description="Pro residues" evidence="10">
    <location>
        <begin position="198"/>
        <end position="212"/>
    </location>
</feature>
<evidence type="ECO:0000256" key="9">
    <source>
        <dbReference type="PIRSR" id="PIRSR602401-1"/>
    </source>
</evidence>
<evidence type="ECO:0000256" key="4">
    <source>
        <dbReference type="ARBA" id="ARBA00022617"/>
    </source>
</evidence>
<feature type="binding site" description="axial binding residue" evidence="9">
    <location>
        <position position="641"/>
    </location>
    <ligand>
        <name>heme</name>
        <dbReference type="ChEBI" id="CHEBI:30413"/>
    </ligand>
    <ligandPart>
        <name>Fe</name>
        <dbReference type="ChEBI" id="CHEBI:18248"/>
    </ligandPart>
</feature>
<keyword evidence="5 9" id="KW-0479">Metal-binding</keyword>
<feature type="compositionally biased region" description="Polar residues" evidence="10">
    <location>
        <begin position="163"/>
        <end position="189"/>
    </location>
</feature>
<evidence type="ECO:0000256" key="1">
    <source>
        <dbReference type="ARBA" id="ARBA00001971"/>
    </source>
</evidence>
<evidence type="ECO:0000313" key="11">
    <source>
        <dbReference type="EMBL" id="TFY80908.1"/>
    </source>
</evidence>
<dbReference type="GO" id="GO:0016705">
    <property type="term" value="F:oxidoreductase activity, acting on paired donors, with incorporation or reduction of molecular oxygen"/>
    <property type="evidence" value="ECO:0007669"/>
    <property type="project" value="InterPro"/>
</dbReference>
<evidence type="ECO:0000256" key="7">
    <source>
        <dbReference type="ARBA" id="ARBA00023004"/>
    </source>
</evidence>
<dbReference type="InterPro" id="IPR002401">
    <property type="entry name" value="Cyt_P450_E_grp-I"/>
</dbReference>
<keyword evidence="6" id="KW-0560">Oxidoreductase</keyword>
<dbReference type="InterPro" id="IPR001128">
    <property type="entry name" value="Cyt_P450"/>
</dbReference>
<feature type="compositionally biased region" description="Basic residues" evidence="10">
    <location>
        <begin position="132"/>
        <end position="142"/>
    </location>
</feature>
<evidence type="ECO:0008006" key="13">
    <source>
        <dbReference type="Google" id="ProtNLM"/>
    </source>
</evidence>
<dbReference type="Pfam" id="PF00067">
    <property type="entry name" value="p450"/>
    <property type="match status" value="1"/>
</dbReference>
<dbReference type="PANTHER" id="PTHR24305:SF166">
    <property type="entry name" value="CYTOCHROME P450 12A4, MITOCHONDRIAL-RELATED"/>
    <property type="match status" value="1"/>
</dbReference>
<feature type="compositionally biased region" description="Polar residues" evidence="10">
    <location>
        <begin position="1"/>
        <end position="19"/>
    </location>
</feature>
<comment type="similarity">
    <text evidence="3">Belongs to the cytochrome P450 family.</text>
</comment>
<dbReference type="STRING" id="135208.A0A4Z0A5E3"/>
<protein>
    <recommendedName>
        <fullName evidence="13">Cytochrome P450</fullName>
    </recommendedName>
</protein>
<name>A0A4Z0A5E3_9AGAM</name>
<evidence type="ECO:0000256" key="6">
    <source>
        <dbReference type="ARBA" id="ARBA00023002"/>
    </source>
</evidence>
<dbReference type="OrthoDB" id="1470350at2759"/>
<keyword evidence="8" id="KW-0503">Monooxygenase</keyword>
<sequence length="702" mass="76397">MGNTASTTQPLEDTQTQAKQPEATPRAQAPGATPEALGQVSNILVFFAAYALRVVLEQVVKGPLRKPAGLKDSIHAVVEHNATRDASAMMGQVQGMVSVAAHLMRREEEEGPEEAVMGSLGPPPPEHEHHLQHQHPHPHHQQHQPAQQQQQQQQQQHPGANGHSAQTGMAMNGASASSGQPGEPSSSTHALPPQAVHQPPPVHEPLQGPPSPGFFLGASKQIHSRDATSTGRIYEEWVARYGAAFNIAGPLGSTRLVLFDPKAIAHVYARDTYGYTQRQASKDELVRIIGRGLLWADGDSHKRQRKTLSPGFRNAAIRELTSVFFDSAYKVKVAWDNLVESSSSRECVIEVQQWMNRISLDSIGLAGFSHDFGTLRGETSAVGKIFDSLAERGGNSLSSLIFLLRPIIPFIAKIPTKRGAKIQELNQTMGKIADELLERHRKQNAAGEEEASDKSIIGLLLKAESTDSSLHLSAEEVSAEMKILIVAGYETTSISMTWALIELTRHPDVQDKLREELLSEFGAGDPTWDQLTLGLPYLDAVVHVILRIHAPAMEDDVIPLSSPIRTANGTTTDRLAIAKGTDITVPIRALNMSPILWGPDAKEFRPERWLASENGNISSLGAHEVSGYKHLLTFVDGPRICLGKGFAVAGFKAVMSVLVRNYVFELPDGVDTKLASHVSLLPRPKVVGEDGPRVPLKVRRVE</sequence>
<comment type="caution">
    <text evidence="11">The sequence shown here is derived from an EMBL/GenBank/DDBJ whole genome shotgun (WGS) entry which is preliminary data.</text>
</comment>
<evidence type="ECO:0000256" key="8">
    <source>
        <dbReference type="ARBA" id="ARBA00023033"/>
    </source>
</evidence>
<gene>
    <name evidence="11" type="ORF">EWM64_g3105</name>
</gene>
<accession>A0A4Z0A5E3</accession>
<dbReference type="PRINTS" id="PR00463">
    <property type="entry name" value="EP450I"/>
</dbReference>
<evidence type="ECO:0000256" key="5">
    <source>
        <dbReference type="ARBA" id="ARBA00022723"/>
    </source>
</evidence>
<feature type="region of interest" description="Disordered" evidence="10">
    <location>
        <begin position="107"/>
        <end position="217"/>
    </location>
</feature>
<dbReference type="EMBL" id="SFCI01000273">
    <property type="protein sequence ID" value="TFY80908.1"/>
    <property type="molecule type" value="Genomic_DNA"/>
</dbReference>
<dbReference type="InterPro" id="IPR050121">
    <property type="entry name" value="Cytochrome_P450_monoxygenase"/>
</dbReference>
<dbReference type="PANTHER" id="PTHR24305">
    <property type="entry name" value="CYTOCHROME P450"/>
    <property type="match status" value="1"/>
</dbReference>
<dbReference type="GO" id="GO:0004497">
    <property type="term" value="F:monooxygenase activity"/>
    <property type="evidence" value="ECO:0007669"/>
    <property type="project" value="UniProtKB-KW"/>
</dbReference>
<keyword evidence="4 9" id="KW-0349">Heme</keyword>
<evidence type="ECO:0000313" key="12">
    <source>
        <dbReference type="Proteomes" id="UP000298061"/>
    </source>
</evidence>
<organism evidence="11 12">
    <name type="scientific">Hericium alpestre</name>
    <dbReference type="NCBI Taxonomy" id="135208"/>
    <lineage>
        <taxon>Eukaryota</taxon>
        <taxon>Fungi</taxon>
        <taxon>Dikarya</taxon>
        <taxon>Basidiomycota</taxon>
        <taxon>Agaricomycotina</taxon>
        <taxon>Agaricomycetes</taxon>
        <taxon>Russulales</taxon>
        <taxon>Hericiaceae</taxon>
        <taxon>Hericium</taxon>
    </lineage>
</organism>
<comment type="cofactor">
    <cofactor evidence="1 9">
        <name>heme</name>
        <dbReference type="ChEBI" id="CHEBI:30413"/>
    </cofactor>
</comment>
<comment type="pathway">
    <text evidence="2">Secondary metabolite biosynthesis.</text>
</comment>
<evidence type="ECO:0000256" key="10">
    <source>
        <dbReference type="SAM" id="MobiDB-lite"/>
    </source>
</evidence>
<reference evidence="11 12" key="1">
    <citation type="submission" date="2019-02" db="EMBL/GenBank/DDBJ databases">
        <title>Genome sequencing of the rare red list fungi Hericium alpestre (H. flagellum).</title>
        <authorList>
            <person name="Buettner E."/>
            <person name="Kellner H."/>
        </authorList>
    </citation>
    <scope>NUCLEOTIDE SEQUENCE [LARGE SCALE GENOMIC DNA]</scope>
    <source>
        <strain evidence="11 12">DSM 108284</strain>
    </source>
</reference>
<dbReference type="GO" id="GO:0020037">
    <property type="term" value="F:heme binding"/>
    <property type="evidence" value="ECO:0007669"/>
    <property type="project" value="InterPro"/>
</dbReference>
<dbReference type="Gene3D" id="1.10.630.10">
    <property type="entry name" value="Cytochrome P450"/>
    <property type="match status" value="1"/>
</dbReference>
<dbReference type="AlphaFoldDB" id="A0A4Z0A5E3"/>
<dbReference type="Proteomes" id="UP000298061">
    <property type="component" value="Unassembled WGS sequence"/>
</dbReference>
<dbReference type="GO" id="GO:0005506">
    <property type="term" value="F:iron ion binding"/>
    <property type="evidence" value="ECO:0007669"/>
    <property type="project" value="InterPro"/>
</dbReference>
<evidence type="ECO:0000256" key="2">
    <source>
        <dbReference type="ARBA" id="ARBA00005179"/>
    </source>
</evidence>
<dbReference type="SUPFAM" id="SSF48264">
    <property type="entry name" value="Cytochrome P450"/>
    <property type="match status" value="1"/>
</dbReference>
<evidence type="ECO:0000256" key="3">
    <source>
        <dbReference type="ARBA" id="ARBA00010617"/>
    </source>
</evidence>